<dbReference type="EMBL" id="VFIY01000004">
    <property type="protein sequence ID" value="TPD63088.1"/>
    <property type="molecule type" value="Genomic_DNA"/>
</dbReference>
<dbReference type="OrthoDB" id="3698573at2"/>
<dbReference type="Pfam" id="PF02541">
    <property type="entry name" value="Ppx-GppA"/>
    <property type="match status" value="1"/>
</dbReference>
<comment type="caution">
    <text evidence="3">The sequence shown here is derived from an EMBL/GenBank/DDBJ whole genome shotgun (WGS) entry which is preliminary data.</text>
</comment>
<dbReference type="GO" id="GO:0016462">
    <property type="term" value="F:pyrophosphatase activity"/>
    <property type="evidence" value="ECO:0007669"/>
    <property type="project" value="TreeGrafter"/>
</dbReference>
<evidence type="ECO:0000313" key="4">
    <source>
        <dbReference type="Proteomes" id="UP000319148"/>
    </source>
</evidence>
<dbReference type="AlphaFoldDB" id="A0A501PSH3"/>
<proteinExistence type="predicted"/>
<dbReference type="PANTHER" id="PTHR30005:SF0">
    <property type="entry name" value="RETROGRADE REGULATION PROTEIN 2"/>
    <property type="match status" value="1"/>
</dbReference>
<dbReference type="RefSeq" id="WP_139938338.1">
    <property type="nucleotide sequence ID" value="NZ_JBHSYP010000022.1"/>
</dbReference>
<evidence type="ECO:0000259" key="2">
    <source>
        <dbReference type="Pfam" id="PF21697"/>
    </source>
</evidence>
<dbReference type="InterPro" id="IPR048951">
    <property type="entry name" value="Ppx_C"/>
</dbReference>
<gene>
    <name evidence="3" type="ORF">FIV46_03125</name>
</gene>
<dbReference type="InterPro" id="IPR043129">
    <property type="entry name" value="ATPase_NBD"/>
</dbReference>
<reference evidence="4" key="1">
    <citation type="submission" date="2019-06" db="EMBL/GenBank/DDBJ databases">
        <title>The complete genome of Emcibacter congregatus ZYLT.</title>
        <authorList>
            <person name="Zhao Z."/>
        </authorList>
    </citation>
    <scope>NUCLEOTIDE SEQUENCE [LARGE SCALE GENOMIC DNA]</scope>
    <source>
        <strain evidence="4">MCCC 1A06723</strain>
    </source>
</reference>
<protein>
    <submittedName>
        <fullName evidence="3">Ppx/GppA family phosphatase</fullName>
    </submittedName>
</protein>
<accession>A0A501PSH3</accession>
<keyword evidence="4" id="KW-1185">Reference proteome</keyword>
<name>A0A501PSH3_9PROT</name>
<dbReference type="Gene3D" id="3.30.420.150">
    <property type="entry name" value="Exopolyphosphatase. Domain 2"/>
    <property type="match status" value="1"/>
</dbReference>
<dbReference type="Gene3D" id="3.30.420.40">
    <property type="match status" value="1"/>
</dbReference>
<dbReference type="SUPFAM" id="SSF53067">
    <property type="entry name" value="Actin-like ATPase domain"/>
    <property type="match status" value="2"/>
</dbReference>
<dbReference type="CDD" id="cd24052">
    <property type="entry name" value="ASKHA_NBD_HpPPX-GppA-like"/>
    <property type="match status" value="1"/>
</dbReference>
<dbReference type="Proteomes" id="UP000319148">
    <property type="component" value="Unassembled WGS sequence"/>
</dbReference>
<dbReference type="SUPFAM" id="SSF109604">
    <property type="entry name" value="HD-domain/PDEase-like"/>
    <property type="match status" value="1"/>
</dbReference>
<sequence>MDKFAVIDIGSNSVRLVVYESRRRVPYVIFNEKVLCGLGRGVSETGLMMDDSMEAALHTLKRFALLIDKMEISDLRAIATSAVRDAKNGPDFIETVRETTGIDVEVIDGEEEGRLAGLGVVCAFPRAHGIAGDLGGGSLELIHVNNLDVCEKVTLPIGPLQFQNREGEVFHTPKKEIDRVLSEVDWLDEYTGQSFYAVGGSWRAFAKINMLETGYPLNNIHNYRIEVDDALALAKKLSKMTPEELQVYAGHISTRRLRVLSLSALILWRVLKKLKPVEIVVSGYGIREGLLFDGMPSSVQNEDPLIQGCHEVAEMTGRFPEHGLRLLNWIEPLFENESPEDRRLRLAICMLSDVGWRGHPEYRAEKVISEIMYGRLIGIDHRGIGLIGLALYVCYGGSIGDNNTNICLSLVSEEDVQYARRVGLGLRLAQRLSAGTARGLNAASLEIDGSQLLLNLQPGKEDLINEVVRRRFDKLASEFGLEAVVRPDAVSLPEETE</sequence>
<dbReference type="Pfam" id="PF21697">
    <property type="entry name" value="Ppx_C"/>
    <property type="match status" value="1"/>
</dbReference>
<dbReference type="InterPro" id="IPR050273">
    <property type="entry name" value="GppA/Ppx_hydrolase"/>
</dbReference>
<dbReference type="Gene3D" id="1.10.3210.10">
    <property type="entry name" value="Hypothetical protein af1432"/>
    <property type="match status" value="1"/>
</dbReference>
<evidence type="ECO:0000313" key="3">
    <source>
        <dbReference type="EMBL" id="TPD63088.1"/>
    </source>
</evidence>
<organism evidence="3 4">
    <name type="scientific">Emcibacter nanhaiensis</name>
    <dbReference type="NCBI Taxonomy" id="1505037"/>
    <lineage>
        <taxon>Bacteria</taxon>
        <taxon>Pseudomonadati</taxon>
        <taxon>Pseudomonadota</taxon>
        <taxon>Alphaproteobacteria</taxon>
        <taxon>Emcibacterales</taxon>
        <taxon>Emcibacteraceae</taxon>
        <taxon>Emcibacter</taxon>
    </lineage>
</organism>
<feature type="domain" description="Exopolyphosphatase C-terminal" evidence="2">
    <location>
        <begin position="305"/>
        <end position="475"/>
    </location>
</feature>
<dbReference type="InterPro" id="IPR003695">
    <property type="entry name" value="Ppx_GppA_N"/>
</dbReference>
<evidence type="ECO:0000259" key="1">
    <source>
        <dbReference type="Pfam" id="PF02541"/>
    </source>
</evidence>
<dbReference type="PANTHER" id="PTHR30005">
    <property type="entry name" value="EXOPOLYPHOSPHATASE"/>
    <property type="match status" value="1"/>
</dbReference>
<feature type="domain" description="Ppx/GppA phosphatase N-terminal" evidence="1">
    <location>
        <begin position="17"/>
        <end position="297"/>
    </location>
</feature>